<proteinExistence type="predicted"/>
<dbReference type="STRING" id="1036181.SAMN05421756_102185"/>
<reference evidence="2" key="1">
    <citation type="submission" date="2016-10" db="EMBL/GenBank/DDBJ databases">
        <authorList>
            <person name="Varghese N."/>
            <person name="Submissions S."/>
        </authorList>
    </citation>
    <scope>NUCLEOTIDE SEQUENCE [LARGE SCALE GENOMIC DNA]</scope>
    <source>
        <strain evidence="2">CGMCC 4.6856</strain>
    </source>
</reference>
<dbReference type="Proteomes" id="UP000198504">
    <property type="component" value="Unassembled WGS sequence"/>
</dbReference>
<gene>
    <name evidence="1" type="ORF">SAMN05421756_102185</name>
</gene>
<keyword evidence="2" id="KW-1185">Reference proteome</keyword>
<dbReference type="AlphaFoldDB" id="A0A1H9CFG5"/>
<evidence type="ECO:0000313" key="1">
    <source>
        <dbReference type="EMBL" id="SEP99757.1"/>
    </source>
</evidence>
<name>A0A1H9CFG5_9ACTN</name>
<dbReference type="OrthoDB" id="9779955at2"/>
<dbReference type="EMBL" id="FOFA01000002">
    <property type="protein sequence ID" value="SEP99757.1"/>
    <property type="molecule type" value="Genomic_DNA"/>
</dbReference>
<dbReference type="RefSeq" id="WP_091178103.1">
    <property type="nucleotide sequence ID" value="NZ_FOFA01000002.1"/>
</dbReference>
<organism evidence="1 2">
    <name type="scientific">Microlunatus flavus</name>
    <dbReference type="NCBI Taxonomy" id="1036181"/>
    <lineage>
        <taxon>Bacteria</taxon>
        <taxon>Bacillati</taxon>
        <taxon>Actinomycetota</taxon>
        <taxon>Actinomycetes</taxon>
        <taxon>Propionibacteriales</taxon>
        <taxon>Propionibacteriaceae</taxon>
        <taxon>Microlunatus</taxon>
    </lineage>
</organism>
<evidence type="ECO:0000313" key="2">
    <source>
        <dbReference type="Proteomes" id="UP000198504"/>
    </source>
</evidence>
<accession>A0A1H9CFG5</accession>
<protein>
    <submittedName>
        <fullName evidence="1">Uncharacterized protein</fullName>
    </submittedName>
</protein>
<sequence length="135" mass="15160">MVDVASMKEVGLEASFIWVDVEYSRAPAPWSKSKKHDKAALDGALRAYRDAGLSYGFYASIDPWQHLVGSARYHAPEWRTVGPAKRSTALAKCRTTSVQGGDVVLARWWNSRSDFDVVCPGFRSAEQLATYFHRY</sequence>